<dbReference type="AlphaFoldDB" id="A0A9P5XDD9"/>
<reference evidence="1" key="1">
    <citation type="submission" date="2020-11" db="EMBL/GenBank/DDBJ databases">
        <authorList>
            <consortium name="DOE Joint Genome Institute"/>
            <person name="Ahrendt S."/>
            <person name="Riley R."/>
            <person name="Andreopoulos W."/>
            <person name="Labutti K."/>
            <person name="Pangilinan J."/>
            <person name="Ruiz-Duenas F.J."/>
            <person name="Barrasa J.M."/>
            <person name="Sanchez-Garcia M."/>
            <person name="Camarero S."/>
            <person name="Miyauchi S."/>
            <person name="Serrano A."/>
            <person name="Linde D."/>
            <person name="Babiker R."/>
            <person name="Drula E."/>
            <person name="Ayuso-Fernandez I."/>
            <person name="Pacheco R."/>
            <person name="Padilla G."/>
            <person name="Ferreira P."/>
            <person name="Barriuso J."/>
            <person name="Kellner H."/>
            <person name="Castanera R."/>
            <person name="Alfaro M."/>
            <person name="Ramirez L."/>
            <person name="Pisabarro A.G."/>
            <person name="Kuo A."/>
            <person name="Tritt A."/>
            <person name="Lipzen A."/>
            <person name="He G."/>
            <person name="Yan M."/>
            <person name="Ng V."/>
            <person name="Cullen D."/>
            <person name="Martin F."/>
            <person name="Rosso M.-N."/>
            <person name="Henrissat B."/>
            <person name="Hibbett D."/>
            <person name="Martinez A.T."/>
            <person name="Grigoriev I.V."/>
        </authorList>
    </citation>
    <scope>NUCLEOTIDE SEQUENCE</scope>
    <source>
        <strain evidence="1">MF-IS2</strain>
    </source>
</reference>
<accession>A0A9P5XDD9</accession>
<proteinExistence type="predicted"/>
<gene>
    <name evidence="1" type="ORF">P691DRAFT_667622</name>
</gene>
<dbReference type="SUPFAM" id="SSF52047">
    <property type="entry name" value="RNI-like"/>
    <property type="match status" value="1"/>
</dbReference>
<dbReference type="EMBL" id="MU151133">
    <property type="protein sequence ID" value="KAF9449357.1"/>
    <property type="molecule type" value="Genomic_DNA"/>
</dbReference>
<name>A0A9P5XDD9_9AGAR</name>
<evidence type="ECO:0000313" key="2">
    <source>
        <dbReference type="Proteomes" id="UP000807342"/>
    </source>
</evidence>
<protein>
    <recommendedName>
        <fullName evidence="3">F-box domain-containing protein</fullName>
    </recommendedName>
</protein>
<evidence type="ECO:0008006" key="3">
    <source>
        <dbReference type="Google" id="ProtNLM"/>
    </source>
</evidence>
<dbReference type="Proteomes" id="UP000807342">
    <property type="component" value="Unassembled WGS sequence"/>
</dbReference>
<dbReference type="PANTHER" id="PTHR38926:SF5">
    <property type="entry name" value="F-BOX AND LEUCINE-RICH REPEAT PROTEIN 6"/>
    <property type="match status" value="1"/>
</dbReference>
<dbReference type="PANTHER" id="PTHR38926">
    <property type="entry name" value="F-BOX DOMAIN CONTAINING PROTEIN, EXPRESSED"/>
    <property type="match status" value="1"/>
</dbReference>
<dbReference type="InterPro" id="IPR032675">
    <property type="entry name" value="LRR_dom_sf"/>
</dbReference>
<keyword evidence="2" id="KW-1185">Reference proteome</keyword>
<evidence type="ECO:0000313" key="1">
    <source>
        <dbReference type="EMBL" id="KAF9449357.1"/>
    </source>
</evidence>
<organism evidence="1 2">
    <name type="scientific">Macrolepiota fuliginosa MF-IS2</name>
    <dbReference type="NCBI Taxonomy" id="1400762"/>
    <lineage>
        <taxon>Eukaryota</taxon>
        <taxon>Fungi</taxon>
        <taxon>Dikarya</taxon>
        <taxon>Basidiomycota</taxon>
        <taxon>Agaricomycotina</taxon>
        <taxon>Agaricomycetes</taxon>
        <taxon>Agaricomycetidae</taxon>
        <taxon>Agaricales</taxon>
        <taxon>Agaricineae</taxon>
        <taxon>Agaricaceae</taxon>
        <taxon>Macrolepiota</taxon>
    </lineage>
</organism>
<dbReference type="OrthoDB" id="2447803at2759"/>
<dbReference type="Gene3D" id="3.80.10.10">
    <property type="entry name" value="Ribonuclease Inhibitor"/>
    <property type="match status" value="1"/>
</dbReference>
<comment type="caution">
    <text evidence="1">The sequence shown here is derived from an EMBL/GenBank/DDBJ whole genome shotgun (WGS) entry which is preliminary data.</text>
</comment>
<sequence>MYCVLANPGLLCKIFQVLDNCCNLNNALVCRAWSKIALDILWRKVDDLYQLFTLLAPLEMTGCGDYVFSRPLEYNDWLRFQRCSRRVRELSYEDAESVPTFNPSVFDDISRSRITLSILPNLHSLRWSAAIPPCVLFMHSNVKHFTIRLPRAEPICLRPFFNDIAARMPALTSLDIRTYMPMKSFETEAVQLLSCLPRLKMLTMPRFLFTTRIAECVSRLPEICSIDFTYYEEQGIGDPEDVADFKPQLSKGAFASLSDLSLVATYKDVEYLLAGPFYPSNLTLLYVLSPDIENPTTLQQLIATVYESCTMLSTLTLISAPRAPDDSDPTTTDVSQRIKMEVLKPLFDCANLTSLSILHRHPLDLRQEDLDVLASRWSFLTYLTLNNELLDLHSSDLTLEALIPFARHCPNLIELGMFINVSPHLIPPFSPTFNLPSFKSLQNLCMGVSIITESVPVAMFLSQILPFGCEIDSGISDWGQSHEIQDEVQNVFNHRSKLWNEVDKLVSFLTKARMEEWERIKATK</sequence>